<proteinExistence type="inferred from homology"/>
<dbReference type="PANTHER" id="PTHR36842:SF1">
    <property type="entry name" value="PROTEIN TOLB"/>
    <property type="match status" value="1"/>
</dbReference>
<protein>
    <submittedName>
        <fullName evidence="2">Uncharacterized protein</fullName>
    </submittedName>
</protein>
<evidence type="ECO:0000256" key="1">
    <source>
        <dbReference type="ARBA" id="ARBA00009820"/>
    </source>
</evidence>
<dbReference type="Proteomes" id="UP000547674">
    <property type="component" value="Unassembled WGS sequence"/>
</dbReference>
<dbReference type="InterPro" id="IPR011042">
    <property type="entry name" value="6-blade_b-propeller_TolB-like"/>
</dbReference>
<organism evidence="2 3">
    <name type="scientific">Eiseniibacteriota bacterium</name>
    <dbReference type="NCBI Taxonomy" id="2212470"/>
    <lineage>
        <taxon>Bacteria</taxon>
        <taxon>Candidatus Eiseniibacteriota</taxon>
    </lineage>
</organism>
<feature type="non-terminal residue" evidence="2">
    <location>
        <position position="1"/>
    </location>
</feature>
<name>A0A7Y2H212_UNCEI</name>
<sequence>TLLGQQLIRPGQLNIYVMNANGSNKRLVLENGAANFAPYFFPDGERIIFSSNMDDPRGRNFDLYMVNKDGSGLERVTYNETFDGFPMFSPDGRYLAFASNRNNAQPNDTNVFIAEWVD</sequence>
<dbReference type="Gene3D" id="2.120.10.30">
    <property type="entry name" value="TolB, C-terminal domain"/>
    <property type="match status" value="1"/>
</dbReference>
<evidence type="ECO:0000313" key="3">
    <source>
        <dbReference type="Proteomes" id="UP000547674"/>
    </source>
</evidence>
<evidence type="ECO:0000313" key="2">
    <source>
        <dbReference type="EMBL" id="NNF06218.1"/>
    </source>
</evidence>
<dbReference type="AlphaFoldDB" id="A0A7Y2H212"/>
<gene>
    <name evidence="2" type="ORF">HKN21_05620</name>
</gene>
<dbReference type="PANTHER" id="PTHR36842">
    <property type="entry name" value="PROTEIN TOLB HOMOLOG"/>
    <property type="match status" value="1"/>
</dbReference>
<comment type="caution">
    <text evidence="2">The sequence shown here is derived from an EMBL/GenBank/DDBJ whole genome shotgun (WGS) entry which is preliminary data.</text>
</comment>
<reference evidence="2 3" key="1">
    <citation type="submission" date="2020-03" db="EMBL/GenBank/DDBJ databases">
        <title>Metabolic flexibility allows generalist bacteria to become dominant in a frequently disturbed ecosystem.</title>
        <authorList>
            <person name="Chen Y.-J."/>
            <person name="Leung P.M."/>
            <person name="Bay S.K."/>
            <person name="Hugenholtz P."/>
            <person name="Kessler A.J."/>
            <person name="Shelley G."/>
            <person name="Waite D.W."/>
            <person name="Cook P.L."/>
            <person name="Greening C."/>
        </authorList>
    </citation>
    <scope>NUCLEOTIDE SEQUENCE [LARGE SCALE GENOMIC DNA]</scope>
    <source>
        <strain evidence="2">SS_bin_28</strain>
    </source>
</reference>
<dbReference type="Pfam" id="PF07676">
    <property type="entry name" value="PD40"/>
    <property type="match status" value="2"/>
</dbReference>
<dbReference type="EMBL" id="JABDJR010000213">
    <property type="protein sequence ID" value="NNF06218.1"/>
    <property type="molecule type" value="Genomic_DNA"/>
</dbReference>
<accession>A0A7Y2H212</accession>
<dbReference type="InterPro" id="IPR011659">
    <property type="entry name" value="WD40"/>
</dbReference>
<dbReference type="SUPFAM" id="SSF82171">
    <property type="entry name" value="DPP6 N-terminal domain-like"/>
    <property type="match status" value="1"/>
</dbReference>
<comment type="similarity">
    <text evidence="1">Belongs to the TolB family.</text>
</comment>